<evidence type="ECO:0000313" key="3">
    <source>
        <dbReference type="Proteomes" id="UP001497516"/>
    </source>
</evidence>
<protein>
    <submittedName>
        <fullName evidence="2">Uncharacterized protein</fullName>
    </submittedName>
</protein>
<feature type="region of interest" description="Disordered" evidence="1">
    <location>
        <begin position="1"/>
        <end position="104"/>
    </location>
</feature>
<feature type="compositionally biased region" description="Basic residues" evidence="1">
    <location>
        <begin position="93"/>
        <end position="104"/>
    </location>
</feature>
<dbReference type="AlphaFoldDB" id="A0AAV2FAJ4"/>
<evidence type="ECO:0000313" key="2">
    <source>
        <dbReference type="EMBL" id="CAL1394705.1"/>
    </source>
</evidence>
<dbReference type="EMBL" id="OZ034819">
    <property type="protein sequence ID" value="CAL1394705.1"/>
    <property type="molecule type" value="Genomic_DNA"/>
</dbReference>
<proteinExistence type="predicted"/>
<feature type="compositionally biased region" description="Low complexity" evidence="1">
    <location>
        <begin position="64"/>
        <end position="78"/>
    </location>
</feature>
<name>A0AAV2FAJ4_9ROSI</name>
<accession>A0AAV2FAJ4</accession>
<gene>
    <name evidence="2" type="ORF">LTRI10_LOCUS35190</name>
</gene>
<sequence>MQRPIGGRAPSKPAAMEEGRATNFDSDTDLELPPQNLTCSSRQQLRKFNGGDENNNNLDHDHNSSSPPDAAATSISSSTRRKTENPGQEATVRIRKMAPTKMRS</sequence>
<evidence type="ECO:0000256" key="1">
    <source>
        <dbReference type="SAM" id="MobiDB-lite"/>
    </source>
</evidence>
<keyword evidence="3" id="KW-1185">Reference proteome</keyword>
<reference evidence="2 3" key="1">
    <citation type="submission" date="2024-04" db="EMBL/GenBank/DDBJ databases">
        <authorList>
            <person name="Fracassetti M."/>
        </authorList>
    </citation>
    <scope>NUCLEOTIDE SEQUENCE [LARGE SCALE GENOMIC DNA]</scope>
</reference>
<organism evidence="2 3">
    <name type="scientific">Linum trigynum</name>
    <dbReference type="NCBI Taxonomy" id="586398"/>
    <lineage>
        <taxon>Eukaryota</taxon>
        <taxon>Viridiplantae</taxon>
        <taxon>Streptophyta</taxon>
        <taxon>Embryophyta</taxon>
        <taxon>Tracheophyta</taxon>
        <taxon>Spermatophyta</taxon>
        <taxon>Magnoliopsida</taxon>
        <taxon>eudicotyledons</taxon>
        <taxon>Gunneridae</taxon>
        <taxon>Pentapetalae</taxon>
        <taxon>rosids</taxon>
        <taxon>fabids</taxon>
        <taxon>Malpighiales</taxon>
        <taxon>Linaceae</taxon>
        <taxon>Linum</taxon>
    </lineage>
</organism>
<dbReference type="Proteomes" id="UP001497516">
    <property type="component" value="Chromosome 6"/>
</dbReference>